<dbReference type="RefSeq" id="WP_124978324.1">
    <property type="nucleotide sequence ID" value="NZ_BDQK01000003.1"/>
</dbReference>
<organism evidence="3 4">
    <name type="scientific">Aphanothece sacrum FPU1</name>
    <dbReference type="NCBI Taxonomy" id="1920663"/>
    <lineage>
        <taxon>Bacteria</taxon>
        <taxon>Bacillati</taxon>
        <taxon>Cyanobacteriota</taxon>
        <taxon>Cyanophyceae</taxon>
        <taxon>Oscillatoriophycideae</taxon>
        <taxon>Chroococcales</taxon>
        <taxon>Aphanothecaceae</taxon>
        <taxon>Aphanothece</taxon>
    </lineage>
</organism>
<gene>
    <name evidence="3" type="ORF">AsFPU1_0993</name>
</gene>
<dbReference type="InterPro" id="IPR050703">
    <property type="entry name" value="Flavin_MAO"/>
</dbReference>
<name>A0A401IE91_APHSA</name>
<dbReference type="OrthoDB" id="25353at2"/>
<dbReference type="Pfam" id="PF01593">
    <property type="entry name" value="Amino_oxidase"/>
    <property type="match status" value="1"/>
</dbReference>
<keyword evidence="4" id="KW-1185">Reference proteome</keyword>
<feature type="domain" description="Amine oxidase" evidence="2">
    <location>
        <begin position="72"/>
        <end position="144"/>
    </location>
</feature>
<dbReference type="PANTHER" id="PTHR43563:SF1">
    <property type="entry name" value="AMINE OXIDASE [FLAVIN-CONTAINING] B"/>
    <property type="match status" value="1"/>
</dbReference>
<protein>
    <submittedName>
        <fullName evidence="3">NAD(P)-binding Rossmann-like domain protein</fullName>
    </submittedName>
</protein>
<evidence type="ECO:0000256" key="1">
    <source>
        <dbReference type="ARBA" id="ARBA00005995"/>
    </source>
</evidence>
<dbReference type="InterPro" id="IPR002937">
    <property type="entry name" value="Amino_oxidase"/>
</dbReference>
<dbReference type="PANTHER" id="PTHR43563">
    <property type="entry name" value="AMINE OXIDASE"/>
    <property type="match status" value="1"/>
</dbReference>
<evidence type="ECO:0000313" key="4">
    <source>
        <dbReference type="Proteomes" id="UP000287247"/>
    </source>
</evidence>
<comment type="caution">
    <text evidence="3">The sequence shown here is derived from an EMBL/GenBank/DDBJ whole genome shotgun (WGS) entry which is preliminary data.</text>
</comment>
<dbReference type="Gene3D" id="3.90.660.10">
    <property type="match status" value="1"/>
</dbReference>
<dbReference type="GO" id="GO:0016491">
    <property type="term" value="F:oxidoreductase activity"/>
    <property type="evidence" value="ECO:0007669"/>
    <property type="project" value="InterPro"/>
</dbReference>
<dbReference type="AlphaFoldDB" id="A0A401IE91"/>
<dbReference type="EMBL" id="BDQK01000003">
    <property type="protein sequence ID" value="GBF79595.1"/>
    <property type="molecule type" value="Genomic_DNA"/>
</dbReference>
<dbReference type="Gene3D" id="3.50.50.60">
    <property type="entry name" value="FAD/NAD(P)-binding domain"/>
    <property type="match status" value="1"/>
</dbReference>
<sequence length="150" mass="16114">MARTHLFSYLVRLLKQANINKPSGLFTIYKRRKFLKNIALTGGGLITSLALSNYSKTYGKNSPSIAIIGGGIAGLNAAYQLKKVGLIANVYEGKERLGGRVHSIKIGAKKDTILDLGGSFINSDHEDLLTLAQELGVDVLTLSPLTAWGV</sequence>
<dbReference type="Proteomes" id="UP000287247">
    <property type="component" value="Unassembled WGS sequence"/>
</dbReference>
<comment type="similarity">
    <text evidence="1">Belongs to the flavin monoamine oxidase family.</text>
</comment>
<evidence type="ECO:0000259" key="2">
    <source>
        <dbReference type="Pfam" id="PF01593"/>
    </source>
</evidence>
<reference evidence="4" key="1">
    <citation type="submission" date="2017-05" db="EMBL/GenBank/DDBJ databases">
        <title>Physiological properties and genetic analysis related to exopolysaccharide production of fresh-water unicellular cyanobacterium Aphanothece sacrum, Suizenji Nori, that has been cultured as a food source in Japan.</title>
        <authorList>
            <person name="Kanesaki Y."/>
            <person name="Yoshikawa S."/>
            <person name="Ohki K."/>
        </authorList>
    </citation>
    <scope>NUCLEOTIDE SEQUENCE [LARGE SCALE GENOMIC DNA]</scope>
    <source>
        <strain evidence="4">FPU1</strain>
    </source>
</reference>
<dbReference type="SUPFAM" id="SSF51905">
    <property type="entry name" value="FAD/NAD(P)-binding domain"/>
    <property type="match status" value="1"/>
</dbReference>
<dbReference type="InterPro" id="IPR036188">
    <property type="entry name" value="FAD/NAD-bd_sf"/>
</dbReference>
<evidence type="ECO:0000313" key="3">
    <source>
        <dbReference type="EMBL" id="GBF79595.1"/>
    </source>
</evidence>
<proteinExistence type="inferred from homology"/>
<accession>A0A401IE91</accession>